<proteinExistence type="predicted"/>
<dbReference type="AlphaFoldDB" id="A0A814LJ85"/>
<keyword evidence="2" id="KW-1185">Reference proteome</keyword>
<gene>
    <name evidence="1" type="ORF">OXX778_LOCUS19544</name>
</gene>
<dbReference type="EMBL" id="CAJNOC010005979">
    <property type="protein sequence ID" value="CAF1066944.1"/>
    <property type="molecule type" value="Genomic_DNA"/>
</dbReference>
<organism evidence="1 2">
    <name type="scientific">Brachionus calyciflorus</name>
    <dbReference type="NCBI Taxonomy" id="104777"/>
    <lineage>
        <taxon>Eukaryota</taxon>
        <taxon>Metazoa</taxon>
        <taxon>Spiralia</taxon>
        <taxon>Gnathifera</taxon>
        <taxon>Rotifera</taxon>
        <taxon>Eurotatoria</taxon>
        <taxon>Monogononta</taxon>
        <taxon>Pseudotrocha</taxon>
        <taxon>Ploima</taxon>
        <taxon>Brachionidae</taxon>
        <taxon>Brachionus</taxon>
    </lineage>
</organism>
<dbReference type="Proteomes" id="UP000663879">
    <property type="component" value="Unassembled WGS sequence"/>
</dbReference>
<protein>
    <submittedName>
        <fullName evidence="1">Uncharacterized protein</fullName>
    </submittedName>
</protein>
<accession>A0A814LJ85</accession>
<evidence type="ECO:0000313" key="1">
    <source>
        <dbReference type="EMBL" id="CAF1066944.1"/>
    </source>
</evidence>
<evidence type="ECO:0000313" key="2">
    <source>
        <dbReference type="Proteomes" id="UP000663879"/>
    </source>
</evidence>
<comment type="caution">
    <text evidence="1">The sequence shown here is derived from an EMBL/GenBank/DDBJ whole genome shotgun (WGS) entry which is preliminary data.</text>
</comment>
<sequence length="66" mass="7702">MSYQNTEPLTQDDNLINIDGPQIDELIVIPPSTQVELIEQEEVKLMEQLVLKLKFKEELTEVQRFS</sequence>
<reference evidence="1" key="1">
    <citation type="submission" date="2021-02" db="EMBL/GenBank/DDBJ databases">
        <authorList>
            <person name="Nowell W R."/>
        </authorList>
    </citation>
    <scope>NUCLEOTIDE SEQUENCE</scope>
    <source>
        <strain evidence="1">Ploen Becks lab</strain>
    </source>
</reference>
<name>A0A814LJ85_9BILA</name>